<dbReference type="EC" id="4.6.1.1" evidence="2"/>
<dbReference type="SUPFAM" id="SSF55073">
    <property type="entry name" value="Nucleotide cyclase"/>
    <property type="match status" value="1"/>
</dbReference>
<dbReference type="CDD" id="cd07302">
    <property type="entry name" value="CHD"/>
    <property type="match status" value="1"/>
</dbReference>
<dbReference type="AlphaFoldDB" id="A0A517SNL3"/>
<dbReference type="EMBL" id="CP036272">
    <property type="protein sequence ID" value="QDT57712.1"/>
    <property type="molecule type" value="Genomic_DNA"/>
</dbReference>
<dbReference type="GO" id="GO:0004016">
    <property type="term" value="F:adenylate cyclase activity"/>
    <property type="evidence" value="ECO:0007669"/>
    <property type="project" value="UniProtKB-EC"/>
</dbReference>
<dbReference type="InterPro" id="IPR008984">
    <property type="entry name" value="SMAD_FHA_dom_sf"/>
</dbReference>
<dbReference type="InterPro" id="IPR029787">
    <property type="entry name" value="Nucleotide_cyclase"/>
</dbReference>
<accession>A0A517SNL3</accession>
<dbReference type="SMART" id="SM00044">
    <property type="entry name" value="CYCc"/>
    <property type="match status" value="1"/>
</dbReference>
<evidence type="ECO:0000313" key="3">
    <source>
        <dbReference type="Proteomes" id="UP000315003"/>
    </source>
</evidence>
<sequence length="601" mass="66236">MADLIAQGPQAYNRWRREVPHYLDATAITIGRQDADWNVPWDSMISRNHVRLIPGNENRLLVEVADAARNPVYHHGQAQQSFTLVPGDHFVIGKTTFTLASTPAVGIQAPIASAANQDVTENIFDHIALRRRHFRDINQRIEVLTRLPDLIASSDSNQELLVRVTSVLLQSTPSAECVSILSAPNLRSDPGAIIEELHYDNRSASMGAAPVSRRLVARAIEQRESILHVWAAGDHAGSADVAPQFTSREDVDWAFCVPLRTRACRGWAIYITGRTPETANDSGGNPVSVSDQLHDDVKFAELVGTTIASLRQTRQLSRRQAAMRHFFAPVVMRALASGDSDQVLQPREAELTVMFCDLRGFSRHSEQNSQQLLQLLSDVSDALGVMTKHILGFDGVIGDFHGDAAMGFWGWPLSQTHSLESAARAALMIRNEYQQSQMNFRCGIGIAHGRAVAGQIGTKDQVKVTAFGPVVNLASRLESMTKHFGAEIIIDQAAYESLCNRPEMRSQFTTRRLAQVLPAGFQSSTTVYQLVDAVDNESATCQLTAPLITRYELGLRAFEQGDQATANEQLQGMPEWDVASRLLLDYMAEHGADEGVLRLAK</sequence>
<dbReference type="InterPro" id="IPR050697">
    <property type="entry name" value="Adenylyl/Guanylyl_Cyclase_3/4"/>
</dbReference>
<dbReference type="PROSITE" id="PS50125">
    <property type="entry name" value="GUANYLATE_CYCLASE_2"/>
    <property type="match status" value="1"/>
</dbReference>
<organism evidence="2 3">
    <name type="scientific">Stieleria bergensis</name>
    <dbReference type="NCBI Taxonomy" id="2528025"/>
    <lineage>
        <taxon>Bacteria</taxon>
        <taxon>Pseudomonadati</taxon>
        <taxon>Planctomycetota</taxon>
        <taxon>Planctomycetia</taxon>
        <taxon>Pirellulales</taxon>
        <taxon>Pirellulaceae</taxon>
        <taxon>Stieleria</taxon>
    </lineage>
</organism>
<dbReference type="CDD" id="cd00060">
    <property type="entry name" value="FHA"/>
    <property type="match status" value="1"/>
</dbReference>
<dbReference type="PANTHER" id="PTHR43081:SF20">
    <property type="entry name" value="TWO-COMPONENT RESPONSE REGULATOR"/>
    <property type="match status" value="1"/>
</dbReference>
<dbReference type="RefSeq" id="WP_145268364.1">
    <property type="nucleotide sequence ID" value="NZ_CP036272.1"/>
</dbReference>
<name>A0A517SNL3_9BACT</name>
<protein>
    <submittedName>
        <fullName evidence="2">Adenylate cyclase 2</fullName>
        <ecNumber evidence="2">4.6.1.1</ecNumber>
    </submittedName>
</protein>
<dbReference type="PANTHER" id="PTHR43081">
    <property type="entry name" value="ADENYLATE CYCLASE, TERMINAL-DIFFERENTIATION SPECIFIC-RELATED"/>
    <property type="match status" value="1"/>
</dbReference>
<keyword evidence="3" id="KW-1185">Reference proteome</keyword>
<reference evidence="2 3" key="1">
    <citation type="submission" date="2019-02" db="EMBL/GenBank/DDBJ databases">
        <title>Deep-cultivation of Planctomycetes and their phenomic and genomic characterization uncovers novel biology.</title>
        <authorList>
            <person name="Wiegand S."/>
            <person name="Jogler M."/>
            <person name="Boedeker C."/>
            <person name="Pinto D."/>
            <person name="Vollmers J."/>
            <person name="Rivas-Marin E."/>
            <person name="Kohn T."/>
            <person name="Peeters S.H."/>
            <person name="Heuer A."/>
            <person name="Rast P."/>
            <person name="Oberbeckmann S."/>
            <person name="Bunk B."/>
            <person name="Jeske O."/>
            <person name="Meyerdierks A."/>
            <person name="Storesund J.E."/>
            <person name="Kallscheuer N."/>
            <person name="Luecker S."/>
            <person name="Lage O.M."/>
            <person name="Pohl T."/>
            <person name="Merkel B.J."/>
            <person name="Hornburger P."/>
            <person name="Mueller R.-W."/>
            <person name="Bruemmer F."/>
            <person name="Labrenz M."/>
            <person name="Spormann A.M."/>
            <person name="Op den Camp H."/>
            <person name="Overmann J."/>
            <person name="Amann R."/>
            <person name="Jetten M.S.M."/>
            <person name="Mascher T."/>
            <person name="Medema M.H."/>
            <person name="Devos D.P."/>
            <person name="Kaster A.-K."/>
            <person name="Ovreas L."/>
            <person name="Rohde M."/>
            <person name="Galperin M.Y."/>
            <person name="Jogler C."/>
        </authorList>
    </citation>
    <scope>NUCLEOTIDE SEQUENCE [LARGE SCALE GENOMIC DNA]</scope>
    <source>
        <strain evidence="2 3">SV_7m_r</strain>
    </source>
</reference>
<evidence type="ECO:0000313" key="2">
    <source>
        <dbReference type="EMBL" id="QDT57712.1"/>
    </source>
</evidence>
<dbReference type="GO" id="GO:0006171">
    <property type="term" value="P:cAMP biosynthetic process"/>
    <property type="evidence" value="ECO:0007669"/>
    <property type="project" value="TreeGrafter"/>
</dbReference>
<dbReference type="Gene3D" id="3.30.70.1230">
    <property type="entry name" value="Nucleotide cyclase"/>
    <property type="match status" value="1"/>
</dbReference>
<dbReference type="Proteomes" id="UP000315003">
    <property type="component" value="Chromosome"/>
</dbReference>
<dbReference type="Gene3D" id="2.60.200.20">
    <property type="match status" value="1"/>
</dbReference>
<proteinExistence type="predicted"/>
<dbReference type="InterPro" id="IPR001054">
    <property type="entry name" value="A/G_cyclase"/>
</dbReference>
<dbReference type="Pfam" id="PF00211">
    <property type="entry name" value="Guanylate_cyc"/>
    <property type="match status" value="1"/>
</dbReference>
<evidence type="ECO:0000259" key="1">
    <source>
        <dbReference type="PROSITE" id="PS50125"/>
    </source>
</evidence>
<dbReference type="SUPFAM" id="SSF49879">
    <property type="entry name" value="SMAD/FHA domain"/>
    <property type="match status" value="1"/>
</dbReference>
<keyword evidence="2" id="KW-0456">Lyase</keyword>
<dbReference type="OrthoDB" id="9806704at2"/>
<feature type="domain" description="Guanylate cyclase" evidence="1">
    <location>
        <begin position="352"/>
        <end position="478"/>
    </location>
</feature>
<dbReference type="GO" id="GO:0035556">
    <property type="term" value="P:intracellular signal transduction"/>
    <property type="evidence" value="ECO:0007669"/>
    <property type="project" value="InterPro"/>
</dbReference>
<gene>
    <name evidence="2" type="primary">cyaB</name>
    <name evidence="2" type="ORF">SV7mr_01960</name>
</gene>